<dbReference type="InterPro" id="IPR001878">
    <property type="entry name" value="Znf_CCHC"/>
</dbReference>
<reference evidence="4" key="1">
    <citation type="submission" date="2023-10" db="EMBL/GenBank/DDBJ databases">
        <title>Chromosome-level genome of the transformable northern wattle, Acacia crassicarpa.</title>
        <authorList>
            <person name="Massaro I."/>
            <person name="Sinha N.R."/>
            <person name="Poethig S."/>
            <person name="Leichty A.R."/>
        </authorList>
    </citation>
    <scope>NUCLEOTIDE SEQUENCE</scope>
    <source>
        <strain evidence="4">Acra3RX</strain>
        <tissue evidence="4">Leaf</tissue>
    </source>
</reference>
<feature type="region of interest" description="Disordered" evidence="2">
    <location>
        <begin position="165"/>
        <end position="186"/>
    </location>
</feature>
<dbReference type="Proteomes" id="UP001293593">
    <property type="component" value="Unassembled WGS sequence"/>
</dbReference>
<accession>A0AAE1N3R6</accession>
<dbReference type="EMBL" id="JAWXYG010000002">
    <property type="protein sequence ID" value="KAK4282089.1"/>
    <property type="molecule type" value="Genomic_DNA"/>
</dbReference>
<dbReference type="InterPro" id="IPR025836">
    <property type="entry name" value="Zn_knuckle_CX2CX4HX4C"/>
</dbReference>
<dbReference type="PROSITE" id="PS50158">
    <property type="entry name" value="ZF_CCHC"/>
    <property type="match status" value="1"/>
</dbReference>
<name>A0AAE1N3R6_9FABA</name>
<dbReference type="GO" id="GO:0003676">
    <property type="term" value="F:nucleic acid binding"/>
    <property type="evidence" value="ECO:0007669"/>
    <property type="project" value="InterPro"/>
</dbReference>
<evidence type="ECO:0000259" key="3">
    <source>
        <dbReference type="PROSITE" id="PS50158"/>
    </source>
</evidence>
<feature type="domain" description="CCHC-type" evidence="3">
    <location>
        <begin position="72"/>
        <end position="85"/>
    </location>
</feature>
<evidence type="ECO:0000256" key="2">
    <source>
        <dbReference type="SAM" id="MobiDB-lite"/>
    </source>
</evidence>
<organism evidence="4 5">
    <name type="scientific">Acacia crassicarpa</name>
    <name type="common">northern wattle</name>
    <dbReference type="NCBI Taxonomy" id="499986"/>
    <lineage>
        <taxon>Eukaryota</taxon>
        <taxon>Viridiplantae</taxon>
        <taxon>Streptophyta</taxon>
        <taxon>Embryophyta</taxon>
        <taxon>Tracheophyta</taxon>
        <taxon>Spermatophyta</taxon>
        <taxon>Magnoliopsida</taxon>
        <taxon>eudicotyledons</taxon>
        <taxon>Gunneridae</taxon>
        <taxon>Pentapetalae</taxon>
        <taxon>rosids</taxon>
        <taxon>fabids</taxon>
        <taxon>Fabales</taxon>
        <taxon>Fabaceae</taxon>
        <taxon>Caesalpinioideae</taxon>
        <taxon>mimosoid clade</taxon>
        <taxon>Acacieae</taxon>
        <taxon>Acacia</taxon>
    </lineage>
</organism>
<dbReference type="InterPro" id="IPR040256">
    <property type="entry name" value="At4g02000-like"/>
</dbReference>
<dbReference type="Pfam" id="PF14392">
    <property type="entry name" value="zf-CCHC_4"/>
    <property type="match status" value="1"/>
</dbReference>
<comment type="caution">
    <text evidence="4">The sequence shown here is derived from an EMBL/GenBank/DDBJ whole genome shotgun (WGS) entry which is preliminary data.</text>
</comment>
<dbReference type="GO" id="GO:0008270">
    <property type="term" value="F:zinc ion binding"/>
    <property type="evidence" value="ECO:0007669"/>
    <property type="project" value="UniProtKB-KW"/>
</dbReference>
<evidence type="ECO:0000313" key="4">
    <source>
        <dbReference type="EMBL" id="KAK4282089.1"/>
    </source>
</evidence>
<keyword evidence="5" id="KW-1185">Reference proteome</keyword>
<sequence length="396" mass="44054">MCLENAIMIGGFVGEVVLAEDPCLNGRLFRNFLWVRVVLDLRKPLAYGFWMNKPDGGRIWISIRYEKLQSFCFNCGKIGHDNRICNSVRAMSVANGNEPCFGPWTTTSQCRNREESVMVVRNSWEEAGYFRRKKEEAELRRRKEQFQESKSDTKESDEDLFFIQPSSSSRLGKDGEAVNGTPEHSFLNKEVEAIISPPKEKQGYSSHHTNSQEEEVSSYNGGVLKEMAATEIFDGSTSLTTQGPEALVHSGPKAINAEDGISMAMVPYCGESLKEVTNVLSGLGLKRGAAMELELPCLKRRRVNTKEPDPSTITISSYARNLRKNKVRLKKSGKRNNRGERENISEEELIENDVMEEANVLISLDQGFVFKAGSGKSRGTFTEGAGGCPVTATKGP</sequence>
<gene>
    <name evidence="4" type="ORF">QN277_013507</name>
</gene>
<keyword evidence="1" id="KW-0862">Zinc</keyword>
<evidence type="ECO:0000313" key="5">
    <source>
        <dbReference type="Proteomes" id="UP001293593"/>
    </source>
</evidence>
<dbReference type="PANTHER" id="PTHR31286">
    <property type="entry name" value="GLYCINE-RICH CELL WALL STRUCTURAL PROTEIN 1.8-LIKE"/>
    <property type="match status" value="1"/>
</dbReference>
<dbReference type="PANTHER" id="PTHR31286:SF167">
    <property type="entry name" value="OS09G0268800 PROTEIN"/>
    <property type="match status" value="1"/>
</dbReference>
<dbReference type="AlphaFoldDB" id="A0AAE1N3R6"/>
<keyword evidence="1" id="KW-0479">Metal-binding</keyword>
<keyword evidence="1" id="KW-0863">Zinc-finger</keyword>
<protein>
    <recommendedName>
        <fullName evidence="3">CCHC-type domain-containing protein</fullName>
    </recommendedName>
</protein>
<proteinExistence type="predicted"/>
<evidence type="ECO:0000256" key="1">
    <source>
        <dbReference type="PROSITE-ProRule" id="PRU00047"/>
    </source>
</evidence>